<dbReference type="Gene3D" id="2.60.40.10">
    <property type="entry name" value="Immunoglobulins"/>
    <property type="match status" value="9"/>
</dbReference>
<keyword evidence="2" id="KW-0134">Cell wall</keyword>
<dbReference type="PANTHER" id="PTHR36108:SF13">
    <property type="entry name" value="COLOSSIN-B-RELATED"/>
    <property type="match status" value="1"/>
</dbReference>
<feature type="domain" description="SpaA-like prealbumin fold" evidence="10">
    <location>
        <begin position="670"/>
        <end position="771"/>
    </location>
</feature>
<evidence type="ECO:0000256" key="3">
    <source>
        <dbReference type="ARBA" id="ARBA00022525"/>
    </source>
</evidence>
<organism evidence="11 12">
    <name type="scientific">Loigolactobacillus bifermentans DSM 20003</name>
    <dbReference type="NCBI Taxonomy" id="1423726"/>
    <lineage>
        <taxon>Bacteria</taxon>
        <taxon>Bacillati</taxon>
        <taxon>Bacillota</taxon>
        <taxon>Bacilli</taxon>
        <taxon>Lactobacillales</taxon>
        <taxon>Lactobacillaceae</taxon>
        <taxon>Loigolactobacillus</taxon>
    </lineage>
</organism>
<evidence type="ECO:0000256" key="4">
    <source>
        <dbReference type="ARBA" id="ARBA00022729"/>
    </source>
</evidence>
<evidence type="ECO:0000259" key="10">
    <source>
        <dbReference type="Pfam" id="PF17802"/>
    </source>
</evidence>
<keyword evidence="6" id="KW-1133">Transmembrane helix</keyword>
<feature type="transmembrane region" description="Helical" evidence="6">
    <location>
        <begin position="1270"/>
        <end position="1289"/>
    </location>
</feature>
<feature type="domain" description="SpaA-like prealbumin fold" evidence="10">
    <location>
        <begin position="586"/>
        <end position="663"/>
    </location>
</feature>
<feature type="domain" description="Gram-positive cocci surface proteins LPxTG" evidence="8">
    <location>
        <begin position="1258"/>
        <end position="1284"/>
    </location>
</feature>
<keyword evidence="4 7" id="KW-0732">Signal</keyword>
<feature type="domain" description="SpaA-like prealbumin fold" evidence="10">
    <location>
        <begin position="378"/>
        <end position="449"/>
    </location>
</feature>
<feature type="domain" description="Thioester" evidence="9">
    <location>
        <begin position="75"/>
        <end position="151"/>
    </location>
</feature>
<name>A0A0R1H947_9LACO</name>
<feature type="domain" description="SpaA-like prealbumin fold" evidence="10">
    <location>
        <begin position="466"/>
        <end position="547"/>
    </location>
</feature>
<comment type="similarity">
    <text evidence="1">Belongs to the serine-aspartate repeat-containing protein (SDr) family.</text>
</comment>
<dbReference type="STRING" id="1423726.FC07_GL000304"/>
<evidence type="ECO:0000259" key="8">
    <source>
        <dbReference type="Pfam" id="PF00746"/>
    </source>
</evidence>
<feature type="chain" id="PRO_5006405022" evidence="7">
    <location>
        <begin position="37"/>
        <end position="1312"/>
    </location>
</feature>
<comment type="caution">
    <text evidence="11">The sequence shown here is derived from an EMBL/GenBank/DDBJ whole genome shotgun (WGS) entry which is preliminary data.</text>
</comment>
<keyword evidence="5" id="KW-0572">Peptidoglycan-anchor</keyword>
<dbReference type="Pfam" id="PF17802">
    <property type="entry name" value="SpaA"/>
    <property type="match status" value="8"/>
</dbReference>
<protein>
    <submittedName>
        <fullName evidence="11">Cell wall-associated surface protein</fullName>
    </submittedName>
</protein>
<dbReference type="Pfam" id="PF00746">
    <property type="entry name" value="Gram_pos_anchor"/>
    <property type="match status" value="1"/>
</dbReference>
<evidence type="ECO:0000313" key="12">
    <source>
        <dbReference type="Proteomes" id="UP000051461"/>
    </source>
</evidence>
<dbReference type="Proteomes" id="UP000051461">
    <property type="component" value="Unassembled WGS sequence"/>
</dbReference>
<accession>A0A0R1H947</accession>
<sequence length="1312" mass="143673">MEVIYLQTATRKVSVWLALLTLFTSIFMTPITSAFAADMTNIKAGDWVSTWHLSLLNGLHWTDTGIYKKVVDGQITFCVEHGIDIENSGSGWTPTDYSAAEKDKLAEIAYFAYQQNPTDANYGLAQIMIWEALGNELLTTDYPDYQNKKAAVLAKVAAFNTKPSFNDQNITLNVGDSITLTDTNGTLASYIEQTANTANLNITKAGNKLTLTATANSKESGKISFAKAKAANIGTSLLYGKGNQQKIAYFKLPNGNNFDLNIKVNLNGNLKAKKVDADTNKALPGAKLKFEYNGQTKEVTTGTDGYAALNDIKAGTQVKVSEVTAPNGYVNKGEIKTATIAPNQTIEVVLGNKEQLGNVNLTKIGRQFGTNMFNKYYSLNGAMYGIYSTDGKKVGTITTDSTGKGALQNLKLGNYYAVEEKAPAGYILNNEKVPFELKYAGQNVAVTATSVKATDDEQFGTATLIKEDTKTGKTPQGAASLDGAVYELHRASNDELVDTVTIKNNQASVANLKLDDYYWLEKAAPTGYIKDTEKHAFKLTYAGQNAKTATVSTTVKEQVITGGFDLIKIGNYDWHTALSSHLTGKENKSNPLANVEFTVTSNTTNKVVTTGTTDKEGYLKFTDLPYDTYTVTETKTPEGYKTADPFKVTIHQQNETHHYSVVNNVLEERLKVVKADAESGKTIPRANAGFKIKSLQTGKYVSMPNLNHDGTTDTFMTNEEGYLTTTEALPYGQYELVETQAPLGYVLAKDPAKFSITGKDSDGIVTVKFTDKSQKGIVTLHKTGATPVEVTKQSTKYGEQYGFNYDYTPLAGAKFEFTASKNITTADGTVHAKKGEIVATATTDANGQIKTPQLYLGKYSVKEVAAPNGFILNDKPIDFELKYAGQNVEVTSTSLKATNDFQKLNVVVNKQAEQIKSWDKNKPTLENKAANGQVFGLFSKAGYNKGDINVPAKALVATATVKDGKATFADIQLPEGSYYVQELDAGEAYQLDDQTYDFEFKATDDTTTKNLTINGDKDTPILNKLHFNEFTFKKINETAKLVEDKGYQFTFDGNAKGAVFELLDKDKKVIQTTTIDDKSIGAFKNVPVGTFYLREKTPSATNLVLTKDLTKIVSTKTGITVYDAKGQLISQDKKQADEKATTETKETTKKPEISFTLKNNLIKGTGELTKTDVSNGKVLPNTGIKVLDQDGKTVVSGRTNDKGIFSFANLPAGKYQFVEYDAPKGYKINETPVDFEITKDGEIVKAQMKDEAVDTPLIHLPQTGEERNQLLSVIGVILLLITSLIVWWIHHSRKTNADFYDDEDEDDNWNNE</sequence>
<evidence type="ECO:0000256" key="1">
    <source>
        <dbReference type="ARBA" id="ARBA00007257"/>
    </source>
</evidence>
<dbReference type="EMBL" id="AZDA01000011">
    <property type="protein sequence ID" value="KRK40532.1"/>
    <property type="molecule type" value="Genomic_DNA"/>
</dbReference>
<dbReference type="NCBIfam" id="TIGR01167">
    <property type="entry name" value="LPXTG_anchor"/>
    <property type="match status" value="1"/>
</dbReference>
<feature type="domain" description="SpaA-like prealbumin fold" evidence="10">
    <location>
        <begin position="1166"/>
        <end position="1251"/>
    </location>
</feature>
<reference evidence="11 12" key="1">
    <citation type="journal article" date="2015" name="Genome Announc.">
        <title>Expanding the biotechnology potential of lactobacilli through comparative genomics of 213 strains and associated genera.</title>
        <authorList>
            <person name="Sun Z."/>
            <person name="Harris H.M."/>
            <person name="McCann A."/>
            <person name="Guo C."/>
            <person name="Argimon S."/>
            <person name="Zhang W."/>
            <person name="Yang X."/>
            <person name="Jeffery I.B."/>
            <person name="Cooney J.C."/>
            <person name="Kagawa T.F."/>
            <person name="Liu W."/>
            <person name="Song Y."/>
            <person name="Salvetti E."/>
            <person name="Wrobel A."/>
            <person name="Rasinkangas P."/>
            <person name="Parkhill J."/>
            <person name="Rea M.C."/>
            <person name="O'Sullivan O."/>
            <person name="Ritari J."/>
            <person name="Douillard F.P."/>
            <person name="Paul Ross R."/>
            <person name="Yang R."/>
            <person name="Briner A.E."/>
            <person name="Felis G.E."/>
            <person name="de Vos W.M."/>
            <person name="Barrangou R."/>
            <person name="Klaenhammer T.R."/>
            <person name="Caufield P.W."/>
            <person name="Cui Y."/>
            <person name="Zhang H."/>
            <person name="O'Toole P.W."/>
        </authorList>
    </citation>
    <scope>NUCLEOTIDE SEQUENCE [LARGE SCALE GENOMIC DNA]</scope>
    <source>
        <strain evidence="11 12">DSM 20003</strain>
    </source>
</reference>
<evidence type="ECO:0000256" key="5">
    <source>
        <dbReference type="ARBA" id="ARBA00023088"/>
    </source>
</evidence>
<feature type="domain" description="SpaA-like prealbumin fold" evidence="10">
    <location>
        <begin position="268"/>
        <end position="353"/>
    </location>
</feature>
<dbReference type="PANTHER" id="PTHR36108">
    <property type="entry name" value="COLOSSIN-B-RELATED"/>
    <property type="match status" value="1"/>
</dbReference>
<keyword evidence="3" id="KW-0964">Secreted</keyword>
<feature type="signal peptide" evidence="7">
    <location>
        <begin position="1"/>
        <end position="36"/>
    </location>
</feature>
<evidence type="ECO:0000313" key="11">
    <source>
        <dbReference type="EMBL" id="KRK40532.1"/>
    </source>
</evidence>
<dbReference type="InterPro" id="IPR013783">
    <property type="entry name" value="Ig-like_fold"/>
</dbReference>
<keyword evidence="12" id="KW-1185">Reference proteome</keyword>
<keyword evidence="6" id="KW-0812">Transmembrane</keyword>
<feature type="domain" description="SpaA-like prealbumin fold" evidence="10">
    <location>
        <begin position="929"/>
        <end position="1010"/>
    </location>
</feature>
<gene>
    <name evidence="11" type="ORF">FC07_GL000304</name>
</gene>
<proteinExistence type="inferred from homology"/>
<evidence type="ECO:0000256" key="2">
    <source>
        <dbReference type="ARBA" id="ARBA00022512"/>
    </source>
</evidence>
<dbReference type="InterPro" id="IPR041033">
    <property type="entry name" value="SpaA_PFL_dom_1"/>
</dbReference>
<feature type="domain" description="SpaA-like prealbumin fold" evidence="10">
    <location>
        <begin position="808"/>
        <end position="892"/>
    </location>
</feature>
<keyword evidence="6" id="KW-0472">Membrane</keyword>
<dbReference type="Pfam" id="PF08341">
    <property type="entry name" value="TED"/>
    <property type="match status" value="1"/>
</dbReference>
<evidence type="ECO:0000256" key="7">
    <source>
        <dbReference type="SAM" id="SignalP"/>
    </source>
</evidence>
<evidence type="ECO:0000256" key="6">
    <source>
        <dbReference type="SAM" id="Phobius"/>
    </source>
</evidence>
<evidence type="ECO:0000259" key="9">
    <source>
        <dbReference type="Pfam" id="PF08341"/>
    </source>
</evidence>
<dbReference type="InterPro" id="IPR019931">
    <property type="entry name" value="LPXTG_anchor"/>
</dbReference>
<dbReference type="PATRIC" id="fig|1423726.3.peg.313"/>
<dbReference type="SUPFAM" id="SSF49478">
    <property type="entry name" value="Cna protein B-type domain"/>
    <property type="match status" value="3"/>
</dbReference>
<dbReference type="InterPro" id="IPR013552">
    <property type="entry name" value="Thioester_dom"/>
</dbReference>